<dbReference type="Proteomes" id="UP000236630">
    <property type="component" value="Unassembled WGS sequence"/>
</dbReference>
<accession>A0A2H5PFA2</accession>
<organism evidence="1 2">
    <name type="scientific">Citrus unshiu</name>
    <name type="common">Satsuma mandarin</name>
    <name type="synonym">Citrus nobilis var. unshiu</name>
    <dbReference type="NCBI Taxonomy" id="55188"/>
    <lineage>
        <taxon>Eukaryota</taxon>
        <taxon>Viridiplantae</taxon>
        <taxon>Streptophyta</taxon>
        <taxon>Embryophyta</taxon>
        <taxon>Tracheophyta</taxon>
        <taxon>Spermatophyta</taxon>
        <taxon>Magnoliopsida</taxon>
        <taxon>eudicotyledons</taxon>
        <taxon>Gunneridae</taxon>
        <taxon>Pentapetalae</taxon>
        <taxon>rosids</taxon>
        <taxon>malvids</taxon>
        <taxon>Sapindales</taxon>
        <taxon>Rutaceae</taxon>
        <taxon>Aurantioideae</taxon>
        <taxon>Citrus</taxon>
    </lineage>
</organism>
<gene>
    <name evidence="1" type="ORF">CUMW_131130</name>
</gene>
<comment type="caution">
    <text evidence="1">The sequence shown here is derived from an EMBL/GenBank/DDBJ whole genome shotgun (WGS) entry which is preliminary data.</text>
</comment>
<sequence>MLPLFHCFGFFALAKGVAVARTLVFIKWFDFETMLMAVDKYRVTNIPVSLPGTLALTKNYEISSLRVDRSPKRLLERYKFPIIG</sequence>
<reference evidence="1 2" key="1">
    <citation type="journal article" date="2017" name="Front. Genet.">
        <title>Draft sequencing of the heterozygous diploid genome of Satsuma (Citrus unshiu Marc.) using a hybrid assembly approach.</title>
        <authorList>
            <person name="Shimizu T."/>
            <person name="Tanizawa Y."/>
            <person name="Mochizuki T."/>
            <person name="Nagasaki H."/>
            <person name="Yoshioka T."/>
            <person name="Toyoda A."/>
            <person name="Fujiyama A."/>
            <person name="Kaminuma E."/>
            <person name="Nakamura Y."/>
        </authorList>
    </citation>
    <scope>NUCLEOTIDE SEQUENCE [LARGE SCALE GENOMIC DNA]</scope>
    <source>
        <strain evidence="2">cv. Miyagawa wase</strain>
    </source>
</reference>
<evidence type="ECO:0000313" key="1">
    <source>
        <dbReference type="EMBL" id="GAY51028.1"/>
    </source>
</evidence>
<dbReference type="EMBL" id="BDQV01000067">
    <property type="protein sequence ID" value="GAY51028.1"/>
    <property type="molecule type" value="Genomic_DNA"/>
</dbReference>
<protein>
    <recommendedName>
        <fullName evidence="3">AMP-dependent synthetase/ligase domain-containing protein</fullName>
    </recommendedName>
</protein>
<dbReference type="Gene3D" id="3.40.50.980">
    <property type="match status" value="1"/>
</dbReference>
<evidence type="ECO:0000313" key="2">
    <source>
        <dbReference type="Proteomes" id="UP000236630"/>
    </source>
</evidence>
<proteinExistence type="predicted"/>
<evidence type="ECO:0008006" key="3">
    <source>
        <dbReference type="Google" id="ProtNLM"/>
    </source>
</evidence>
<dbReference type="AlphaFoldDB" id="A0A2H5PFA2"/>
<keyword evidence="2" id="KW-1185">Reference proteome</keyword>
<name>A0A2H5PFA2_CITUN</name>